<evidence type="ECO:0000259" key="1">
    <source>
        <dbReference type="PROSITE" id="PS50878"/>
    </source>
</evidence>
<dbReference type="InterPro" id="IPR000477">
    <property type="entry name" value="RT_dom"/>
</dbReference>
<dbReference type="InterPro" id="IPR051083">
    <property type="entry name" value="GrpII_Intron_Splice-Mob/Def"/>
</dbReference>
<dbReference type="Pfam" id="PF13655">
    <property type="entry name" value="RVT_N"/>
    <property type="match status" value="1"/>
</dbReference>
<dbReference type="Pfam" id="PF08388">
    <property type="entry name" value="GIIM"/>
    <property type="match status" value="1"/>
</dbReference>
<dbReference type="InterPro" id="IPR030931">
    <property type="entry name" value="Group_II_RT_mat"/>
</dbReference>
<dbReference type="OrthoDB" id="9793236at2"/>
<keyword evidence="2" id="KW-0695">RNA-directed DNA polymerase</keyword>
<dbReference type="Proteomes" id="UP000190285">
    <property type="component" value="Unassembled WGS sequence"/>
</dbReference>
<dbReference type="SUPFAM" id="SSF56672">
    <property type="entry name" value="DNA/RNA polymerases"/>
    <property type="match status" value="1"/>
</dbReference>
<reference evidence="2 3" key="1">
    <citation type="submission" date="2017-02" db="EMBL/GenBank/DDBJ databases">
        <authorList>
            <person name="Peterson S.W."/>
        </authorList>
    </citation>
    <scope>NUCLEOTIDE SEQUENCE [LARGE SCALE GENOMIC DNA]</scope>
    <source>
        <strain evidence="2 3">M1</strain>
    </source>
</reference>
<gene>
    <name evidence="2" type="ORF">SAMN02194393_03124</name>
</gene>
<dbReference type="NCBIfam" id="TIGR04416">
    <property type="entry name" value="group_II_RT_mat"/>
    <property type="match status" value="1"/>
</dbReference>
<dbReference type="PROSITE" id="PS50878">
    <property type="entry name" value="RT_POL"/>
    <property type="match status" value="1"/>
</dbReference>
<dbReference type="CDD" id="cd01651">
    <property type="entry name" value="RT_G2_intron"/>
    <property type="match status" value="1"/>
</dbReference>
<protein>
    <submittedName>
        <fullName evidence="2">RNA-directed DNA polymerase</fullName>
    </submittedName>
</protein>
<keyword evidence="3" id="KW-1185">Reference proteome</keyword>
<evidence type="ECO:0000313" key="2">
    <source>
        <dbReference type="EMBL" id="SKC77344.1"/>
    </source>
</evidence>
<organism evidence="2 3">
    <name type="scientific">Maledivibacter halophilus</name>
    <dbReference type="NCBI Taxonomy" id="36842"/>
    <lineage>
        <taxon>Bacteria</taxon>
        <taxon>Bacillati</taxon>
        <taxon>Bacillota</taxon>
        <taxon>Clostridia</taxon>
        <taxon>Peptostreptococcales</taxon>
        <taxon>Caminicellaceae</taxon>
        <taxon>Maledivibacter</taxon>
    </lineage>
</organism>
<dbReference type="InterPro" id="IPR013597">
    <property type="entry name" value="Mat_intron_G2"/>
</dbReference>
<sequence length="502" mass="59522">MYQVQLHSCEDNTDMKLQWNQINWKKAEEQVNRLQIRIVKATMERKWRLVKRLQYLMTNSFYAKALAVRRVVTNKGKNTPGIDGELWKSDRDKISAVRNLDIQTYHAQPLRRVYIEKFGKKEKRPLGIPTMRDRAMQALQLLALEPIAETTADRISFGFRRYRSPEEAREYAFSLLSRKDSPQWILEGDIKSCFDKISHQWMLDNIPTDKRILKEFMKCGSIERGQMFPTIEGSPQGGVISPTYANMVLDGLEPMILDVYWRSKVKKSFSVKYNNHKVHVVRFADDFIVTASDKETLEEIKPMIEDFLKLRGLTLSKEKTVITHIDNGFDFLGWNFRKFKGKLIIKPSHKSMCKITRKVSELIKNSRTAKQEVLIRKLNEITRGWANYHHSTCAKKSFSTIDHRIWEMLWRWSKRRHPNKGKRWIVNRYWKTHKGRKWTFMTDKNILFLMSDMPIVRKGQMALNKNPFLDQEYFENRAKKHRFNRKKAICSNRAAQLDYYAL</sequence>
<accession>A0A1T5LN45</accession>
<feature type="domain" description="Reverse transcriptase" evidence="1">
    <location>
        <begin position="96"/>
        <end position="336"/>
    </location>
</feature>
<dbReference type="Pfam" id="PF00078">
    <property type="entry name" value="RVT_1"/>
    <property type="match status" value="1"/>
</dbReference>
<dbReference type="PANTHER" id="PTHR34047">
    <property type="entry name" value="NUCLEAR INTRON MATURASE 1, MITOCHONDRIAL-RELATED"/>
    <property type="match status" value="1"/>
</dbReference>
<dbReference type="EMBL" id="FUZT01000007">
    <property type="protein sequence ID" value="SKC77344.1"/>
    <property type="molecule type" value="Genomic_DNA"/>
</dbReference>
<dbReference type="PANTHER" id="PTHR34047:SF10">
    <property type="entry name" value="GROUP II INTRON-ASSOCIATED OPEN READING FRAME"/>
    <property type="match status" value="1"/>
</dbReference>
<evidence type="ECO:0000313" key="3">
    <source>
        <dbReference type="Proteomes" id="UP000190285"/>
    </source>
</evidence>
<dbReference type="GO" id="GO:0003964">
    <property type="term" value="F:RNA-directed DNA polymerase activity"/>
    <property type="evidence" value="ECO:0007669"/>
    <property type="project" value="UniProtKB-KW"/>
</dbReference>
<dbReference type="STRING" id="36842.SAMN02194393_03124"/>
<keyword evidence="2" id="KW-0548">Nucleotidyltransferase</keyword>
<dbReference type="AlphaFoldDB" id="A0A1T5LN45"/>
<name>A0A1T5LN45_9FIRM</name>
<dbReference type="InterPro" id="IPR025960">
    <property type="entry name" value="RVT_N"/>
</dbReference>
<proteinExistence type="predicted"/>
<dbReference type="InterPro" id="IPR043502">
    <property type="entry name" value="DNA/RNA_pol_sf"/>
</dbReference>
<keyword evidence="2" id="KW-0808">Transferase</keyword>